<dbReference type="AlphaFoldDB" id="A0A7G5MNZ4"/>
<dbReference type="GeneID" id="75053000"/>
<evidence type="ECO:0000313" key="2">
    <source>
        <dbReference type="Proteomes" id="UP000515789"/>
    </source>
</evidence>
<sequence>MMRSTKEMRRRLELLRQNAEGRELTLADTDYAKWYMESLGGEEFLKTKFPKVYKAIQRSANKNGPQEDIARKVTANAYRPYMEDNAKQSRDGGSRLISVKGVVGATTTPEIAAIYLTGTLESYDQEIEDERELYDSCYVKFERNKNLGEDEVQAEMSCLDAEVTTFRTESVRTICDTTYICEDAAILPKHDAGPFLLVNGIAENVVKFEAANPRSYFTPPHKVIKVTYKNRINPNADYPQDKDHPEPYSEVEIKDGKVATYLPIDGTILFTDEYTLDTAEASETLVTKLQYKNKTITKYSNGKVKFTKDKENEHLINFSFDQDWKHPIDAELYTVDQPAQLRCSFYCRVVDTKKQPVEIPFIINSSDKPGEYWVEKDTKILIPDISFSWGCFGKDTSIRMADKSERMVSQIRPGDRIAYLNGSGAAVTTVTNVITGSEENMFCMKAWEI</sequence>
<organism evidence="1 2">
    <name type="scientific">Blautia producta</name>
    <dbReference type="NCBI Taxonomy" id="33035"/>
    <lineage>
        <taxon>Bacteria</taxon>
        <taxon>Bacillati</taxon>
        <taxon>Bacillota</taxon>
        <taxon>Clostridia</taxon>
        <taxon>Lachnospirales</taxon>
        <taxon>Lachnospiraceae</taxon>
        <taxon>Blautia</taxon>
    </lineage>
</organism>
<dbReference type="SUPFAM" id="SSF51294">
    <property type="entry name" value="Hedgehog/intein (Hint) domain"/>
    <property type="match status" value="1"/>
</dbReference>
<dbReference type="Gene3D" id="2.170.16.10">
    <property type="entry name" value="Hedgehog/Intein (Hint) domain"/>
    <property type="match status" value="1"/>
</dbReference>
<dbReference type="RefSeq" id="WP_018595445.1">
    <property type="nucleotide sequence ID" value="NZ_CABLBP010000003.1"/>
</dbReference>
<gene>
    <name evidence="1" type="ORF">E5259_01300</name>
</gene>
<dbReference type="InterPro" id="IPR036844">
    <property type="entry name" value="Hint_dom_sf"/>
</dbReference>
<accession>A0A7G5MNZ4</accession>
<dbReference type="Proteomes" id="UP000515789">
    <property type="component" value="Chromosome"/>
</dbReference>
<evidence type="ECO:0000313" key="1">
    <source>
        <dbReference type="EMBL" id="QMW76337.1"/>
    </source>
</evidence>
<dbReference type="EMBL" id="CP039126">
    <property type="protein sequence ID" value="QMW76337.1"/>
    <property type="molecule type" value="Genomic_DNA"/>
</dbReference>
<proteinExistence type="predicted"/>
<protein>
    <submittedName>
        <fullName evidence="1">Uncharacterized protein</fullName>
    </submittedName>
</protein>
<reference evidence="1 2" key="1">
    <citation type="submission" date="2019-04" db="EMBL/GenBank/DDBJ databases">
        <authorList>
            <person name="Schori C."/>
            <person name="Ahrens C."/>
        </authorList>
    </citation>
    <scope>NUCLEOTIDE SEQUENCE [LARGE SCALE GENOMIC DNA]</scope>
    <source>
        <strain evidence="1 2">DSM 2950</strain>
    </source>
</reference>
<name>A0A7G5MNZ4_9FIRM</name>